<evidence type="ECO:0000256" key="1">
    <source>
        <dbReference type="SAM" id="Phobius"/>
    </source>
</evidence>
<sequence length="74" mass="7826">MYLSPTSPLLFLANEARRRYARARASEDLGASAIEWVIITGILVAIAAAIGLVIYNLVKTEADSITIPDAPGGP</sequence>
<dbReference type="RefSeq" id="WP_146846471.1">
    <property type="nucleotide sequence ID" value="NZ_BJWH01000012.1"/>
</dbReference>
<keyword evidence="1" id="KW-1133">Transmembrane helix</keyword>
<gene>
    <name evidence="2" type="ORF">CTE05_24400</name>
</gene>
<feature type="transmembrane region" description="Helical" evidence="1">
    <location>
        <begin position="36"/>
        <end position="58"/>
    </location>
</feature>
<evidence type="ECO:0000313" key="3">
    <source>
        <dbReference type="Proteomes" id="UP000321049"/>
    </source>
</evidence>
<evidence type="ECO:0000313" key="2">
    <source>
        <dbReference type="EMBL" id="GEL98893.1"/>
    </source>
</evidence>
<keyword evidence="1" id="KW-0472">Membrane</keyword>
<reference evidence="2 3" key="1">
    <citation type="submission" date="2019-07" db="EMBL/GenBank/DDBJ databases">
        <title>Whole genome shotgun sequence of Cellulomonas terrae NBRC 100819.</title>
        <authorList>
            <person name="Hosoyama A."/>
            <person name="Uohara A."/>
            <person name="Ohji S."/>
            <person name="Ichikawa N."/>
        </authorList>
    </citation>
    <scope>NUCLEOTIDE SEQUENCE [LARGE SCALE GENOMIC DNA]</scope>
    <source>
        <strain evidence="2 3">NBRC 100819</strain>
    </source>
</reference>
<dbReference type="AlphaFoldDB" id="A0A511JMS1"/>
<accession>A0A511JMS1</accession>
<comment type="caution">
    <text evidence="2">The sequence shown here is derived from an EMBL/GenBank/DDBJ whole genome shotgun (WGS) entry which is preliminary data.</text>
</comment>
<protein>
    <submittedName>
        <fullName evidence="2">Uncharacterized protein</fullName>
    </submittedName>
</protein>
<keyword evidence="1" id="KW-0812">Transmembrane</keyword>
<dbReference type="EMBL" id="BJWH01000012">
    <property type="protein sequence ID" value="GEL98893.1"/>
    <property type="molecule type" value="Genomic_DNA"/>
</dbReference>
<name>A0A511JMS1_9CELL</name>
<organism evidence="2 3">
    <name type="scientific">Cellulomonas terrae</name>
    <dbReference type="NCBI Taxonomy" id="311234"/>
    <lineage>
        <taxon>Bacteria</taxon>
        <taxon>Bacillati</taxon>
        <taxon>Actinomycetota</taxon>
        <taxon>Actinomycetes</taxon>
        <taxon>Micrococcales</taxon>
        <taxon>Cellulomonadaceae</taxon>
        <taxon>Cellulomonas</taxon>
    </lineage>
</organism>
<dbReference type="Proteomes" id="UP000321049">
    <property type="component" value="Unassembled WGS sequence"/>
</dbReference>
<proteinExistence type="predicted"/>
<keyword evidence="3" id="KW-1185">Reference proteome</keyword>